<keyword evidence="1" id="KW-0812">Transmembrane</keyword>
<protein>
    <recommendedName>
        <fullName evidence="4">CidA/LrgA family protein</fullName>
    </recommendedName>
</protein>
<evidence type="ECO:0000256" key="1">
    <source>
        <dbReference type="SAM" id="Phobius"/>
    </source>
</evidence>
<keyword evidence="1" id="KW-0472">Membrane</keyword>
<keyword evidence="1" id="KW-1133">Transmembrane helix</keyword>
<name>A0ABS0L4B1_9BACT</name>
<dbReference type="Proteomes" id="UP000601099">
    <property type="component" value="Unassembled WGS sequence"/>
</dbReference>
<evidence type="ECO:0000313" key="2">
    <source>
        <dbReference type="EMBL" id="MBG8554916.1"/>
    </source>
</evidence>
<gene>
    <name evidence="2" type="ORF">I5L79_15270</name>
</gene>
<proteinExistence type="predicted"/>
<comment type="caution">
    <text evidence="2">The sequence shown here is derived from an EMBL/GenBank/DDBJ whole genome shotgun (WGS) entry which is preliminary data.</text>
</comment>
<accession>A0ABS0L4B1</accession>
<dbReference type="EMBL" id="JADWYK010000009">
    <property type="protein sequence ID" value="MBG8554916.1"/>
    <property type="molecule type" value="Genomic_DNA"/>
</dbReference>
<evidence type="ECO:0000313" key="3">
    <source>
        <dbReference type="Proteomes" id="UP000601099"/>
    </source>
</evidence>
<feature type="transmembrane region" description="Helical" evidence="1">
    <location>
        <begin position="25"/>
        <end position="45"/>
    </location>
</feature>
<reference evidence="2 3" key="1">
    <citation type="submission" date="2020-11" db="EMBL/GenBank/DDBJ databases">
        <title>Hymenobacter sp.</title>
        <authorList>
            <person name="Kim M.K."/>
        </authorList>
    </citation>
    <scope>NUCLEOTIDE SEQUENCE [LARGE SCALE GENOMIC DNA]</scope>
    <source>
        <strain evidence="2 3">BT594</strain>
    </source>
</reference>
<keyword evidence="3" id="KW-1185">Reference proteome</keyword>
<evidence type="ECO:0008006" key="4">
    <source>
        <dbReference type="Google" id="ProtNLM"/>
    </source>
</evidence>
<feature type="transmembrane region" description="Helical" evidence="1">
    <location>
        <begin position="84"/>
        <end position="108"/>
    </location>
</feature>
<organism evidence="2 3">
    <name type="scientific">Hymenobacter guriensis</name>
    <dbReference type="NCBI Taxonomy" id="2793065"/>
    <lineage>
        <taxon>Bacteria</taxon>
        <taxon>Pseudomonadati</taxon>
        <taxon>Bacteroidota</taxon>
        <taxon>Cytophagia</taxon>
        <taxon>Cytophagales</taxon>
        <taxon>Hymenobacteraceae</taxon>
        <taxon>Hymenobacter</taxon>
    </lineage>
</organism>
<feature type="transmembrane region" description="Helical" evidence="1">
    <location>
        <begin position="57"/>
        <end position="78"/>
    </location>
</feature>
<sequence length="125" mass="13444">MFLPSLVVWVLAVYATIGNLPLGSGEVLGGISLAVLGLVGPLLRWKIKGQLYALSPPFVYLIFSVILPYCLGQLLSVISPHGFVLAAAQALHLAVAIVLPVVCGYFFLAPEKFSVPNLLRIKTYH</sequence>